<feature type="transmembrane region" description="Helical" evidence="7">
    <location>
        <begin position="120"/>
        <end position="140"/>
    </location>
</feature>
<comment type="subcellular location">
    <subcellularLocation>
        <location evidence="1 7">Cell membrane</location>
        <topology evidence="1 7">Multi-pass membrane protein</topology>
    </subcellularLocation>
</comment>
<dbReference type="InterPro" id="IPR035906">
    <property type="entry name" value="MetI-like_sf"/>
</dbReference>
<dbReference type="RefSeq" id="WP_209491656.1">
    <property type="nucleotide sequence ID" value="NZ_JAGGLC010000003.1"/>
</dbReference>
<evidence type="ECO:0000256" key="3">
    <source>
        <dbReference type="ARBA" id="ARBA00022475"/>
    </source>
</evidence>
<dbReference type="CDD" id="cd06261">
    <property type="entry name" value="TM_PBP2"/>
    <property type="match status" value="1"/>
</dbReference>
<feature type="transmembrane region" description="Helical" evidence="7">
    <location>
        <begin position="219"/>
        <end position="238"/>
    </location>
</feature>
<feature type="transmembrane region" description="Helical" evidence="7">
    <location>
        <begin position="441"/>
        <end position="463"/>
    </location>
</feature>
<evidence type="ECO:0000256" key="4">
    <source>
        <dbReference type="ARBA" id="ARBA00022692"/>
    </source>
</evidence>
<comment type="caution">
    <text evidence="9">The sequence shown here is derived from an EMBL/GenBank/DDBJ whole genome shotgun (WGS) entry which is preliminary data.</text>
</comment>
<dbReference type="Pfam" id="PF00528">
    <property type="entry name" value="BPD_transp_1"/>
    <property type="match status" value="2"/>
</dbReference>
<sequence length="511" mass="52057">MTRRTTNRGLLTLASLVAALAGWTGAAALLDLPALLFPSPAAVAEAFAANADTIAGNVAYTAAEVAVGWGLGVAVGAALAVAIVVSPTASRVGYPVLVVVRLVPVVVFLPLLILLLGPTLASRTAIAVLVTFFPVVLATVEGLRSVDEARLAVLATVGASRWQRLRYVRLPDALPAVFSGLIVSAPIAVQTVVLAEYLVGNHGIGAALRATAARFETPLLFAYVLTLIALSLLLFGAIRAAEAAVRWDDPDSGVAEGGGAVAADLPGRPTTNALAAAATFGAAALAWQAVSAVFPRDLSVFLPAPLGVLGTLVDTAGLFVGAGATTLGTFALGWGGGAIVGLALGAVVGLLPRLRGVLGGQFVAARSVPDVAIVPLFLVWFRVGPSTAALLVAVAAFFPVAVGAADGAGRLPARQRDVLRSVGAPWHRVLAVRARYALPQLFAGCKLSVVAGFTATVIAEWFLTSDGLGVLLLQGMTDTNPRLTYAAAFVLAVLGMALYGAVAALQRRLTW</sequence>
<dbReference type="SUPFAM" id="SSF161098">
    <property type="entry name" value="MetI-like"/>
    <property type="match status" value="2"/>
</dbReference>
<evidence type="ECO:0000256" key="7">
    <source>
        <dbReference type="RuleBase" id="RU363032"/>
    </source>
</evidence>
<evidence type="ECO:0000313" key="10">
    <source>
        <dbReference type="Proteomes" id="UP000823736"/>
    </source>
</evidence>
<keyword evidence="4 7" id="KW-0812">Transmembrane</keyword>
<dbReference type="PANTHER" id="PTHR30151">
    <property type="entry name" value="ALKANE SULFONATE ABC TRANSPORTER-RELATED, MEMBRANE SUBUNIT"/>
    <property type="match status" value="1"/>
</dbReference>
<evidence type="ECO:0000313" key="9">
    <source>
        <dbReference type="EMBL" id="MBP1987404.1"/>
    </source>
</evidence>
<evidence type="ECO:0000256" key="5">
    <source>
        <dbReference type="ARBA" id="ARBA00022989"/>
    </source>
</evidence>
<dbReference type="PROSITE" id="PS50928">
    <property type="entry name" value="ABC_TM1"/>
    <property type="match status" value="1"/>
</dbReference>
<feature type="domain" description="ABC transmembrane type-1" evidence="8">
    <location>
        <begin position="54"/>
        <end position="238"/>
    </location>
</feature>
<feature type="transmembrane region" description="Helical" evidence="7">
    <location>
        <begin position="387"/>
        <end position="405"/>
    </location>
</feature>
<keyword evidence="3" id="KW-1003">Cell membrane</keyword>
<name>A0A8T4H0T8_9EURY</name>
<evidence type="ECO:0000259" key="8">
    <source>
        <dbReference type="PROSITE" id="PS50928"/>
    </source>
</evidence>
<dbReference type="GO" id="GO:0055085">
    <property type="term" value="P:transmembrane transport"/>
    <property type="evidence" value="ECO:0007669"/>
    <property type="project" value="InterPro"/>
</dbReference>
<keyword evidence="6 7" id="KW-0472">Membrane</keyword>
<gene>
    <name evidence="9" type="ORF">J2753_001902</name>
</gene>
<feature type="transmembrane region" description="Helical" evidence="7">
    <location>
        <begin position="483"/>
        <end position="505"/>
    </location>
</feature>
<feature type="transmembrane region" description="Helical" evidence="7">
    <location>
        <begin position="92"/>
        <end position="114"/>
    </location>
</feature>
<evidence type="ECO:0000256" key="6">
    <source>
        <dbReference type="ARBA" id="ARBA00023136"/>
    </source>
</evidence>
<comment type="similarity">
    <text evidence="7">Belongs to the binding-protein-dependent transport system permease family.</text>
</comment>
<dbReference type="Proteomes" id="UP000823736">
    <property type="component" value="Unassembled WGS sequence"/>
</dbReference>
<feature type="transmembrane region" description="Helical" evidence="7">
    <location>
        <begin position="273"/>
        <end position="294"/>
    </location>
</feature>
<dbReference type="PANTHER" id="PTHR30151:SF20">
    <property type="entry name" value="ABC TRANSPORTER PERMEASE PROTEIN HI_0355-RELATED"/>
    <property type="match status" value="1"/>
</dbReference>
<dbReference type="InterPro" id="IPR000515">
    <property type="entry name" value="MetI-like"/>
</dbReference>
<dbReference type="GO" id="GO:0005886">
    <property type="term" value="C:plasma membrane"/>
    <property type="evidence" value="ECO:0007669"/>
    <property type="project" value="UniProtKB-SubCell"/>
</dbReference>
<protein>
    <submittedName>
        <fullName evidence="9">ABC-type nitrate/sulfonate/bicarbonate transport system permease component</fullName>
    </submittedName>
</protein>
<dbReference type="EMBL" id="JAGGLC010000003">
    <property type="protein sequence ID" value="MBP1987404.1"/>
    <property type="molecule type" value="Genomic_DNA"/>
</dbReference>
<keyword evidence="5 7" id="KW-1133">Transmembrane helix</keyword>
<dbReference type="Gene3D" id="1.10.3720.10">
    <property type="entry name" value="MetI-like"/>
    <property type="match status" value="2"/>
</dbReference>
<proteinExistence type="inferred from homology"/>
<dbReference type="AlphaFoldDB" id="A0A8T4H0T8"/>
<dbReference type="OrthoDB" id="214012at2157"/>
<evidence type="ECO:0000256" key="1">
    <source>
        <dbReference type="ARBA" id="ARBA00004651"/>
    </source>
</evidence>
<evidence type="ECO:0000256" key="2">
    <source>
        <dbReference type="ARBA" id="ARBA00022448"/>
    </source>
</evidence>
<feature type="transmembrane region" description="Helical" evidence="7">
    <location>
        <begin position="306"/>
        <end position="325"/>
    </location>
</feature>
<organism evidence="9 10">
    <name type="scientific">Halolamina salifodinae</name>
    <dbReference type="NCBI Taxonomy" id="1202767"/>
    <lineage>
        <taxon>Archaea</taxon>
        <taxon>Methanobacteriati</taxon>
        <taxon>Methanobacteriota</taxon>
        <taxon>Stenosarchaea group</taxon>
        <taxon>Halobacteria</taxon>
        <taxon>Halobacteriales</taxon>
        <taxon>Haloferacaceae</taxon>
    </lineage>
</organism>
<keyword evidence="2 7" id="KW-0813">Transport</keyword>
<keyword evidence="10" id="KW-1185">Reference proteome</keyword>
<accession>A0A8T4H0T8</accession>
<feature type="transmembrane region" description="Helical" evidence="7">
    <location>
        <begin position="66"/>
        <end position="85"/>
    </location>
</feature>
<reference evidence="9" key="1">
    <citation type="submission" date="2021-03" db="EMBL/GenBank/DDBJ databases">
        <title>Genomic Encyclopedia of Type Strains, Phase IV (KMG-IV): sequencing the most valuable type-strain genomes for metagenomic binning, comparative biology and taxonomic classification.</title>
        <authorList>
            <person name="Goeker M."/>
        </authorList>
    </citation>
    <scope>NUCLEOTIDE SEQUENCE</scope>
    <source>
        <strain evidence="9">DSM 26232</strain>
    </source>
</reference>
<feature type="transmembrane region" description="Helical" evidence="7">
    <location>
        <begin position="331"/>
        <end position="351"/>
    </location>
</feature>